<dbReference type="AlphaFoldDB" id="A0A815BZH3"/>
<name>A0A815BZH3_9BILA</name>
<gene>
    <name evidence="6" type="ORF">BYL167_LOCUS8993</name>
    <name evidence="5" type="ORF">CJN711_LOCUS34928</name>
    <name evidence="7" type="ORF">GIL414_LOCUS16407</name>
    <name evidence="4" type="ORF">KQP761_LOCUS3572</name>
</gene>
<evidence type="ECO:0000313" key="7">
    <source>
        <dbReference type="EMBL" id="CAF4087328.1"/>
    </source>
</evidence>
<dbReference type="Proteomes" id="UP000663855">
    <property type="component" value="Unassembled WGS sequence"/>
</dbReference>
<dbReference type="EMBL" id="CAJNOW010000439">
    <property type="protein sequence ID" value="CAF1276750.1"/>
    <property type="molecule type" value="Genomic_DNA"/>
</dbReference>
<dbReference type="InterPro" id="IPR050287">
    <property type="entry name" value="MTA/SAH_deaminase"/>
</dbReference>
<proteinExistence type="predicted"/>
<keyword evidence="2" id="KW-0732">Signal</keyword>
<dbReference type="Proteomes" id="UP000663834">
    <property type="component" value="Unassembled WGS sequence"/>
</dbReference>
<dbReference type="SUPFAM" id="SSF51338">
    <property type="entry name" value="Composite domain of metallo-dependent hydrolases"/>
    <property type="match status" value="1"/>
</dbReference>
<dbReference type="Proteomes" id="UP000681967">
    <property type="component" value="Unassembled WGS sequence"/>
</dbReference>
<evidence type="ECO:0000313" key="6">
    <source>
        <dbReference type="EMBL" id="CAF3911287.1"/>
    </source>
</evidence>
<dbReference type="EMBL" id="CAJOBJ010007495">
    <property type="protein sequence ID" value="CAF4087328.1"/>
    <property type="molecule type" value="Genomic_DNA"/>
</dbReference>
<dbReference type="GO" id="GO:0016810">
    <property type="term" value="F:hydrolase activity, acting on carbon-nitrogen (but not peptide) bonds"/>
    <property type="evidence" value="ECO:0007669"/>
    <property type="project" value="InterPro"/>
</dbReference>
<dbReference type="EMBL" id="CAJOBH010002533">
    <property type="protein sequence ID" value="CAF3911287.1"/>
    <property type="molecule type" value="Genomic_DNA"/>
</dbReference>
<organism evidence="4 8">
    <name type="scientific">Rotaria magnacalcarata</name>
    <dbReference type="NCBI Taxonomy" id="392030"/>
    <lineage>
        <taxon>Eukaryota</taxon>
        <taxon>Metazoa</taxon>
        <taxon>Spiralia</taxon>
        <taxon>Gnathifera</taxon>
        <taxon>Rotifera</taxon>
        <taxon>Eurotatoria</taxon>
        <taxon>Bdelloidea</taxon>
        <taxon>Philodinida</taxon>
        <taxon>Philodinidae</taxon>
        <taxon>Rotaria</taxon>
    </lineage>
</organism>
<evidence type="ECO:0000313" key="5">
    <source>
        <dbReference type="EMBL" id="CAF1599009.1"/>
    </source>
</evidence>
<feature type="chain" id="PRO_5035604742" description="Amidohydrolase-related domain-containing protein" evidence="2">
    <location>
        <begin position="20"/>
        <end position="446"/>
    </location>
</feature>
<dbReference type="Proteomes" id="UP000681720">
    <property type="component" value="Unassembled WGS sequence"/>
</dbReference>
<evidence type="ECO:0000313" key="8">
    <source>
        <dbReference type="Proteomes" id="UP000663834"/>
    </source>
</evidence>
<feature type="signal peptide" evidence="2">
    <location>
        <begin position="1"/>
        <end position="19"/>
    </location>
</feature>
<evidence type="ECO:0000313" key="4">
    <source>
        <dbReference type="EMBL" id="CAF1276750.1"/>
    </source>
</evidence>
<dbReference type="InterPro" id="IPR032466">
    <property type="entry name" value="Metal_Hydrolase"/>
</dbReference>
<reference evidence="4" key="1">
    <citation type="submission" date="2021-02" db="EMBL/GenBank/DDBJ databases">
        <authorList>
            <person name="Nowell W R."/>
        </authorList>
    </citation>
    <scope>NUCLEOTIDE SEQUENCE</scope>
</reference>
<comment type="caution">
    <text evidence="4">The sequence shown here is derived from an EMBL/GenBank/DDBJ whole genome shotgun (WGS) entry which is preliminary data.</text>
</comment>
<dbReference type="Gene3D" id="3.20.20.140">
    <property type="entry name" value="Metal-dependent hydrolases"/>
    <property type="match status" value="1"/>
</dbReference>
<dbReference type="Pfam" id="PF01979">
    <property type="entry name" value="Amidohydro_1"/>
    <property type="match status" value="1"/>
</dbReference>
<dbReference type="PANTHER" id="PTHR43794:SF11">
    <property type="entry name" value="AMIDOHYDROLASE-RELATED DOMAIN-CONTAINING PROTEIN"/>
    <property type="match status" value="1"/>
</dbReference>
<dbReference type="InterPro" id="IPR011059">
    <property type="entry name" value="Metal-dep_hydrolase_composite"/>
</dbReference>
<evidence type="ECO:0000256" key="2">
    <source>
        <dbReference type="SAM" id="SignalP"/>
    </source>
</evidence>
<keyword evidence="1" id="KW-0378">Hydrolase</keyword>
<feature type="domain" description="Amidohydrolase-related" evidence="3">
    <location>
        <begin position="70"/>
        <end position="380"/>
    </location>
</feature>
<evidence type="ECO:0000256" key="1">
    <source>
        <dbReference type="ARBA" id="ARBA00022801"/>
    </source>
</evidence>
<dbReference type="SUPFAM" id="SSF51556">
    <property type="entry name" value="Metallo-dependent hydrolases"/>
    <property type="match status" value="1"/>
</dbReference>
<accession>A0A815BZH3</accession>
<dbReference type="OrthoDB" id="194468at2759"/>
<sequence length="446" mass="49387">MFHQLYYFVLLILPICIRAQEKPIALIGTIILPDKSIDNGTVLIFDRYIKAVGAKISIPNDAIIVHINGVILPGLIDVHNHLTWNIFPRWKPLEEFGSRYDWQKKAIYRTLLQSPHKALTDAGLSCEMQRYAEVKAITQGVTSLIGSLKNPCNRGLARNLDDDSTLGQILYDVFPLLMSDMKLKEVNEVLSSNGTLLIHLAEGSPNDATAAMEFLMLKARGLLRPGVSLIHGVALKQNDFRDMANASVGFIWSPHSNLALYGDTANLEAALESRVVTAIAPDWSPTGSDGLLSELNYATTWNGGLEYSLFDDHLLLDMATINPAKLVHLEKRLGALKEGYLADVLVLQFNSDHNKFNPYWTATHSTPEDVLLVLIDGKAVYGNPQLMTQLVESKNLESLDICGVEKSISFASQNTSQTSFRQTEKLLNNALRHFGQTLAPLSYCGK</sequence>
<protein>
    <recommendedName>
        <fullName evidence="3">Amidohydrolase-related domain-containing protein</fullName>
    </recommendedName>
</protein>
<dbReference type="Gene3D" id="2.30.40.10">
    <property type="entry name" value="Urease, subunit C, domain 1"/>
    <property type="match status" value="1"/>
</dbReference>
<dbReference type="PANTHER" id="PTHR43794">
    <property type="entry name" value="AMINOHYDROLASE SSNA-RELATED"/>
    <property type="match status" value="1"/>
</dbReference>
<dbReference type="InterPro" id="IPR006680">
    <property type="entry name" value="Amidohydro-rel"/>
</dbReference>
<evidence type="ECO:0000259" key="3">
    <source>
        <dbReference type="Pfam" id="PF01979"/>
    </source>
</evidence>
<dbReference type="EMBL" id="CAJNOV010017015">
    <property type="protein sequence ID" value="CAF1599009.1"/>
    <property type="molecule type" value="Genomic_DNA"/>
</dbReference>